<proteinExistence type="predicted"/>
<name>A0ABS1R6Z7_9SPHI</name>
<accession>A0ABS1R6Z7</accession>
<gene>
    <name evidence="1" type="ORF">JKG61_12790</name>
</gene>
<dbReference type="SUPFAM" id="SSF49265">
    <property type="entry name" value="Fibronectin type III"/>
    <property type="match status" value="1"/>
</dbReference>
<dbReference type="CDD" id="cd00063">
    <property type="entry name" value="FN3"/>
    <property type="match status" value="1"/>
</dbReference>
<evidence type="ECO:0000313" key="1">
    <source>
        <dbReference type="EMBL" id="MBL1409631.1"/>
    </source>
</evidence>
<reference evidence="1 2" key="1">
    <citation type="submission" date="2021-01" db="EMBL/GenBank/DDBJ databases">
        <title>C459-1 draft genome sequence.</title>
        <authorList>
            <person name="Zhang X.-F."/>
        </authorList>
    </citation>
    <scope>NUCLEOTIDE SEQUENCE [LARGE SCALE GENOMIC DNA]</scope>
    <source>
        <strain evidence="2">C459-1</strain>
    </source>
</reference>
<evidence type="ECO:0000313" key="2">
    <source>
        <dbReference type="Proteomes" id="UP000625283"/>
    </source>
</evidence>
<dbReference type="InterPro" id="IPR003961">
    <property type="entry name" value="FN3_dom"/>
</dbReference>
<dbReference type="InterPro" id="IPR036116">
    <property type="entry name" value="FN3_sf"/>
</dbReference>
<dbReference type="Proteomes" id="UP000625283">
    <property type="component" value="Unassembled WGS sequence"/>
</dbReference>
<dbReference type="RefSeq" id="WP_202103377.1">
    <property type="nucleotide sequence ID" value="NZ_JAERTY010000007.1"/>
</dbReference>
<dbReference type="EMBL" id="JAERTY010000007">
    <property type="protein sequence ID" value="MBL1409631.1"/>
    <property type="molecule type" value="Genomic_DNA"/>
</dbReference>
<comment type="caution">
    <text evidence="1">The sequence shown here is derived from an EMBL/GenBank/DDBJ whole genome shotgun (WGS) entry which is preliminary data.</text>
</comment>
<sequence length="202" mass="22729">MITPNYYCKTAAELLNYAEHIFQKMTESKNLFTNPVPSLIIFEGVLIGYRDAYAEAVHRDMRAVVIKGQKGKELQEVIYRLSHYVDAVAQGDPAIILAAGYRPSQPTTQSVGRTPQAQGLRVKNVGIGTCAVQVKVDPWKPARLYQYMYRKKGTVNWNSTLWGSSRIELEGLEMLKMYEFKVSYLGRDGVANFSDIITALVV</sequence>
<keyword evidence="2" id="KW-1185">Reference proteome</keyword>
<protein>
    <submittedName>
        <fullName evidence="1">Fibronectin type III domain-containing protein</fullName>
    </submittedName>
</protein>
<organism evidence="1 2">
    <name type="scientific">Sphingobacterium faecale</name>
    <dbReference type="NCBI Taxonomy" id="2803775"/>
    <lineage>
        <taxon>Bacteria</taxon>
        <taxon>Pseudomonadati</taxon>
        <taxon>Bacteroidota</taxon>
        <taxon>Sphingobacteriia</taxon>
        <taxon>Sphingobacteriales</taxon>
        <taxon>Sphingobacteriaceae</taxon>
        <taxon>Sphingobacterium</taxon>
    </lineage>
</organism>